<evidence type="ECO:0000256" key="4">
    <source>
        <dbReference type="ARBA" id="ARBA00022777"/>
    </source>
</evidence>
<evidence type="ECO:0000313" key="9">
    <source>
        <dbReference type="Proteomes" id="UP000620124"/>
    </source>
</evidence>
<sequence>MAPSLALEPTPVNDATLVTLFFAKQTSDPVKGLQNFVWTTENPIPNSVMIENSPTNKGRSKLVFKLTINGVAYVAKRCYNIGSGSPVSIVDNRDQLIKEGTTLGCAKFFLDSFKKECESEDIEISEFEVTNFILAREGVDGLIDSFTPSPASGIKPSDYTSLPDTEKDELKTNTAIISSVTWLLEQERGNVQLRKYSRTLDHPRYSDKQGATINAFQHFSYCYSNNTLVFADIQTSESHNLLSKASVLFDLMSHTLDGKSGAGDHGKEGITTFVDQHDCVQKYTLMGLKALSESDEEQEDASDGGDGSG</sequence>
<evidence type="ECO:0000256" key="6">
    <source>
        <dbReference type="SAM" id="MobiDB-lite"/>
    </source>
</evidence>
<keyword evidence="2" id="KW-0808">Transferase</keyword>
<dbReference type="Proteomes" id="UP000620124">
    <property type="component" value="Unassembled WGS sequence"/>
</dbReference>
<feature type="region of interest" description="Disordered" evidence="6">
    <location>
        <begin position="290"/>
        <end position="309"/>
    </location>
</feature>
<keyword evidence="3" id="KW-0547">Nucleotide-binding</keyword>
<dbReference type="GO" id="GO:0004674">
    <property type="term" value="F:protein serine/threonine kinase activity"/>
    <property type="evidence" value="ECO:0007669"/>
    <property type="project" value="UniProtKB-KW"/>
</dbReference>
<evidence type="ECO:0000256" key="3">
    <source>
        <dbReference type="ARBA" id="ARBA00022741"/>
    </source>
</evidence>
<keyword evidence="1" id="KW-0723">Serine/threonine-protein kinase</keyword>
<dbReference type="InterPro" id="IPR004166">
    <property type="entry name" value="a-kinase_dom"/>
</dbReference>
<evidence type="ECO:0000256" key="2">
    <source>
        <dbReference type="ARBA" id="ARBA00022679"/>
    </source>
</evidence>
<evidence type="ECO:0000313" key="8">
    <source>
        <dbReference type="EMBL" id="KAF7342461.1"/>
    </source>
</evidence>
<gene>
    <name evidence="8" type="ORF">MVEN_01835400</name>
</gene>
<keyword evidence="9" id="KW-1185">Reference proteome</keyword>
<dbReference type="PROSITE" id="PS51158">
    <property type="entry name" value="ALPHA_KINASE"/>
    <property type="match status" value="1"/>
</dbReference>
<organism evidence="8 9">
    <name type="scientific">Mycena venus</name>
    <dbReference type="NCBI Taxonomy" id="2733690"/>
    <lineage>
        <taxon>Eukaryota</taxon>
        <taxon>Fungi</taxon>
        <taxon>Dikarya</taxon>
        <taxon>Basidiomycota</taxon>
        <taxon>Agaricomycotina</taxon>
        <taxon>Agaricomycetes</taxon>
        <taxon>Agaricomycetidae</taxon>
        <taxon>Agaricales</taxon>
        <taxon>Marasmiineae</taxon>
        <taxon>Mycenaceae</taxon>
        <taxon>Mycena</taxon>
    </lineage>
</organism>
<keyword evidence="5" id="KW-0067">ATP-binding</keyword>
<dbReference type="Gene3D" id="3.20.200.10">
    <property type="entry name" value="MHCK/EF2 kinase"/>
    <property type="match status" value="1"/>
</dbReference>
<dbReference type="OrthoDB" id="301415at2759"/>
<dbReference type="PANTHER" id="PTHR45992">
    <property type="entry name" value="EUKARYOTIC ELONGATION FACTOR 2 KINASE-RELATED"/>
    <property type="match status" value="1"/>
</dbReference>
<dbReference type="SUPFAM" id="SSF56112">
    <property type="entry name" value="Protein kinase-like (PK-like)"/>
    <property type="match status" value="1"/>
</dbReference>
<name>A0A8H7CNG5_9AGAR</name>
<keyword evidence="4 8" id="KW-0418">Kinase</keyword>
<proteinExistence type="predicted"/>
<dbReference type="InterPro" id="IPR051852">
    <property type="entry name" value="Alpha-type_PK"/>
</dbReference>
<protein>
    <submittedName>
        <fullName evidence="8">Kinase-like protein</fullName>
    </submittedName>
</protein>
<dbReference type="EMBL" id="JACAZI010000017">
    <property type="protein sequence ID" value="KAF7342461.1"/>
    <property type="molecule type" value="Genomic_DNA"/>
</dbReference>
<dbReference type="AlphaFoldDB" id="A0A8H7CNG5"/>
<feature type="domain" description="Alpha-type protein kinase" evidence="7">
    <location>
        <begin position="30"/>
        <end position="291"/>
    </location>
</feature>
<feature type="compositionally biased region" description="Acidic residues" evidence="6">
    <location>
        <begin position="293"/>
        <end position="303"/>
    </location>
</feature>
<dbReference type="InterPro" id="IPR011009">
    <property type="entry name" value="Kinase-like_dom_sf"/>
</dbReference>
<dbReference type="GO" id="GO:0005524">
    <property type="term" value="F:ATP binding"/>
    <property type="evidence" value="ECO:0007669"/>
    <property type="project" value="UniProtKB-KW"/>
</dbReference>
<comment type="caution">
    <text evidence="8">The sequence shown here is derived from an EMBL/GenBank/DDBJ whole genome shotgun (WGS) entry which is preliminary data.</text>
</comment>
<dbReference type="Pfam" id="PF02816">
    <property type="entry name" value="Alpha_kinase"/>
    <property type="match status" value="1"/>
</dbReference>
<evidence type="ECO:0000256" key="1">
    <source>
        <dbReference type="ARBA" id="ARBA00022527"/>
    </source>
</evidence>
<dbReference type="CDD" id="cd04515">
    <property type="entry name" value="Alpha_kinase"/>
    <property type="match status" value="1"/>
</dbReference>
<reference evidence="8" key="1">
    <citation type="submission" date="2020-05" db="EMBL/GenBank/DDBJ databases">
        <title>Mycena genomes resolve the evolution of fungal bioluminescence.</title>
        <authorList>
            <person name="Tsai I.J."/>
        </authorList>
    </citation>
    <scope>NUCLEOTIDE SEQUENCE</scope>
    <source>
        <strain evidence="8">CCC161011</strain>
    </source>
</reference>
<evidence type="ECO:0000256" key="5">
    <source>
        <dbReference type="ARBA" id="ARBA00022840"/>
    </source>
</evidence>
<evidence type="ECO:0000259" key="7">
    <source>
        <dbReference type="PROSITE" id="PS51158"/>
    </source>
</evidence>
<accession>A0A8H7CNG5</accession>